<dbReference type="GeneID" id="85467165"/>
<protein>
    <submittedName>
        <fullName evidence="1">Uncharacterized protein</fullName>
    </submittedName>
</protein>
<dbReference type="RefSeq" id="XP_060448362.1">
    <property type="nucleotide sequence ID" value="XM_060582303.1"/>
</dbReference>
<comment type="caution">
    <text evidence="1">The sequence shown here is derived from an EMBL/GenBank/DDBJ whole genome shotgun (WGS) entry which is preliminary data.</text>
</comment>
<gene>
    <name evidence="1" type="ORF">BDP81DRAFT_183158</name>
</gene>
<organism evidence="1 2">
    <name type="scientific">Colletotrichum phormii</name>
    <dbReference type="NCBI Taxonomy" id="359342"/>
    <lineage>
        <taxon>Eukaryota</taxon>
        <taxon>Fungi</taxon>
        <taxon>Dikarya</taxon>
        <taxon>Ascomycota</taxon>
        <taxon>Pezizomycotina</taxon>
        <taxon>Sordariomycetes</taxon>
        <taxon>Hypocreomycetidae</taxon>
        <taxon>Glomerellales</taxon>
        <taxon>Glomerellaceae</taxon>
        <taxon>Colletotrichum</taxon>
        <taxon>Colletotrichum acutatum species complex</taxon>
    </lineage>
</organism>
<dbReference type="AlphaFoldDB" id="A0AAI9ZWZ6"/>
<sequence>MKVLFNAPSTCKATSGAAQLESARRAECRYTGIPRLFSSRRTSMRRRAVERRTPFLTLSGHRTHCECPVHAPRKHTISRTRRNRFLTRKSAIPSSGQPTSLFSIYSMEMTSSHSLAHGQTPKLLSRDAANRRLAHVQPRPHLHPRIARHERIYRIQISLGTKPS</sequence>
<dbReference type="Proteomes" id="UP001243989">
    <property type="component" value="Unassembled WGS sequence"/>
</dbReference>
<name>A0AAI9ZWZ6_9PEZI</name>
<evidence type="ECO:0000313" key="2">
    <source>
        <dbReference type="Proteomes" id="UP001243989"/>
    </source>
</evidence>
<evidence type="ECO:0000313" key="1">
    <source>
        <dbReference type="EMBL" id="KAK1639755.1"/>
    </source>
</evidence>
<accession>A0AAI9ZWZ6</accession>
<reference evidence="1" key="1">
    <citation type="submission" date="2021-06" db="EMBL/GenBank/DDBJ databases">
        <title>Comparative genomics, transcriptomics and evolutionary studies reveal genomic signatures of adaptation to plant cell wall in hemibiotrophic fungi.</title>
        <authorList>
            <consortium name="DOE Joint Genome Institute"/>
            <person name="Baroncelli R."/>
            <person name="Diaz J.F."/>
            <person name="Benocci T."/>
            <person name="Peng M."/>
            <person name="Battaglia E."/>
            <person name="Haridas S."/>
            <person name="Andreopoulos W."/>
            <person name="Labutti K."/>
            <person name="Pangilinan J."/>
            <person name="Floch G.L."/>
            <person name="Makela M.R."/>
            <person name="Henrissat B."/>
            <person name="Grigoriev I.V."/>
            <person name="Crouch J.A."/>
            <person name="De Vries R.P."/>
            <person name="Sukno S.A."/>
            <person name="Thon M.R."/>
        </authorList>
    </citation>
    <scope>NUCLEOTIDE SEQUENCE</scope>
    <source>
        <strain evidence="1">CBS 102054</strain>
    </source>
</reference>
<keyword evidence="2" id="KW-1185">Reference proteome</keyword>
<dbReference type="EMBL" id="JAHMHQ010000005">
    <property type="protein sequence ID" value="KAK1639755.1"/>
    <property type="molecule type" value="Genomic_DNA"/>
</dbReference>
<proteinExistence type="predicted"/>